<dbReference type="SUPFAM" id="SSF52821">
    <property type="entry name" value="Rhodanese/Cell cycle control phosphatase"/>
    <property type="match status" value="1"/>
</dbReference>
<dbReference type="RefSeq" id="WP_318242591.1">
    <property type="nucleotide sequence ID" value="NZ_JALKUP010000001.1"/>
</dbReference>
<evidence type="ECO:0000259" key="9">
    <source>
        <dbReference type="PROSITE" id="PS50206"/>
    </source>
</evidence>
<evidence type="ECO:0000256" key="1">
    <source>
        <dbReference type="ARBA" id="ARBA00022679"/>
    </source>
</evidence>
<gene>
    <name evidence="10" type="primary">mnmH</name>
    <name evidence="8" type="synonym">selU</name>
    <name evidence="10" type="ORF">QWU01_12490</name>
</gene>
<dbReference type="PANTHER" id="PTHR30401:SF0">
    <property type="entry name" value="TRNA 2-SELENOURIDINE SYNTHASE"/>
    <property type="match status" value="1"/>
</dbReference>
<evidence type="ECO:0000313" key="11">
    <source>
        <dbReference type="Proteomes" id="UP001276300"/>
    </source>
</evidence>
<dbReference type="InterPro" id="IPR058840">
    <property type="entry name" value="AAA_SelU"/>
</dbReference>
<dbReference type="PANTHER" id="PTHR30401">
    <property type="entry name" value="TRNA 2-SELENOURIDINE SYNTHASE"/>
    <property type="match status" value="1"/>
</dbReference>
<dbReference type="Pfam" id="PF26341">
    <property type="entry name" value="AAA_SelU"/>
    <property type="match status" value="1"/>
</dbReference>
<comment type="catalytic activity">
    <reaction evidence="3">
        <text>5-methylaminomethyl-2-thiouridine(34) in tRNA + selenophosphate + (2E)-geranyl diphosphate + H2O + H(+) = 5-methylaminomethyl-2-selenouridine(34) in tRNA + (2E)-thiogeraniol + phosphate + diphosphate</text>
        <dbReference type="Rhea" id="RHEA:42716"/>
        <dbReference type="Rhea" id="RHEA-COMP:10195"/>
        <dbReference type="Rhea" id="RHEA-COMP:10196"/>
        <dbReference type="ChEBI" id="CHEBI:15377"/>
        <dbReference type="ChEBI" id="CHEBI:15378"/>
        <dbReference type="ChEBI" id="CHEBI:16144"/>
        <dbReference type="ChEBI" id="CHEBI:33019"/>
        <dbReference type="ChEBI" id="CHEBI:43474"/>
        <dbReference type="ChEBI" id="CHEBI:58057"/>
        <dbReference type="ChEBI" id="CHEBI:74455"/>
        <dbReference type="ChEBI" id="CHEBI:82743"/>
        <dbReference type="ChEBI" id="CHEBI:143703"/>
        <dbReference type="EC" id="2.9.1.3"/>
    </reaction>
    <physiologicalReaction direction="left-to-right" evidence="3">
        <dbReference type="Rhea" id="RHEA:42717"/>
    </physiologicalReaction>
</comment>
<sequence length="362" mass="40678">MNNGTDYCAILRAETPIIDVRAPVEFAQGAMPAAVNLPLMNDEERAAVGTCYKREGADAALALGHKLVAGDTRQQRIAAWLDACRDAPNGYLCCARGGQRSHITQSWIKEHGIDYPLIVGGYKALRQVAIKATEELVRHPIILIGGCTGNGKTPLVRQQPQGIDLEGLAHHRGSSFGRTLNAQFSQATFENHLATALLQGAHEQDRVRWVLEDEGRMIGANHLPECLRDRMAQSPIAVVEDPFDLRIERLREEYFTRMHHDFFAAYGEELGWQEYSAYLHHGLFAIRRRLGLQRFAELTATLDASLAEQRRSGSTEAHFAWLVPLLNEYYDPMYRYQLEKKADKIVFRGTSEDVVSWLSSHP</sequence>
<dbReference type="Gene3D" id="3.40.250.10">
    <property type="entry name" value="Rhodanese-like domain"/>
    <property type="match status" value="1"/>
</dbReference>
<comment type="similarity">
    <text evidence="5 8">Belongs to the SelU family.</text>
</comment>
<comment type="catalytic activity">
    <reaction evidence="8">
        <text>5-methylaminomethyl-2-(Se-phospho)selenouridine(34) in tRNA + H2O = 5-methylaminomethyl-2-selenouridine(34) in tRNA + phosphate</text>
        <dbReference type="Rhea" id="RHEA:60176"/>
        <dbReference type="Rhea" id="RHEA-COMP:10196"/>
        <dbReference type="Rhea" id="RHEA-COMP:15523"/>
        <dbReference type="ChEBI" id="CHEBI:15377"/>
        <dbReference type="ChEBI" id="CHEBI:43474"/>
        <dbReference type="ChEBI" id="CHEBI:82743"/>
        <dbReference type="ChEBI" id="CHEBI:143702"/>
    </reaction>
</comment>
<dbReference type="InterPro" id="IPR036873">
    <property type="entry name" value="Rhodanese-like_dom_sf"/>
</dbReference>
<dbReference type="PROSITE" id="PS50206">
    <property type="entry name" value="RHODANESE_3"/>
    <property type="match status" value="1"/>
</dbReference>
<protein>
    <recommendedName>
        <fullName evidence="7 8">tRNA 2-selenouridine synthase</fullName>
        <ecNumber evidence="6 8">2.9.1.3</ecNumber>
    </recommendedName>
</protein>
<dbReference type="NCBIfam" id="NF008749">
    <property type="entry name" value="PRK11784.1-1"/>
    <property type="match status" value="1"/>
</dbReference>
<dbReference type="FunFam" id="3.40.250.10:FF:000009">
    <property type="entry name" value="tRNA 2-selenouridine/geranyl-2-thiouridine synthase"/>
    <property type="match status" value="1"/>
</dbReference>
<keyword evidence="2 8" id="KW-0711">Selenium</keyword>
<comment type="caution">
    <text evidence="10">The sequence shown here is derived from an EMBL/GenBank/DDBJ whole genome shotgun (WGS) entry which is preliminary data.</text>
</comment>
<evidence type="ECO:0000313" key="10">
    <source>
        <dbReference type="EMBL" id="MDW3777626.1"/>
    </source>
</evidence>
<evidence type="ECO:0000256" key="5">
    <source>
        <dbReference type="ARBA" id="ARBA00060843"/>
    </source>
</evidence>
<name>A0AAW9C609_KLUCR</name>
<dbReference type="SMART" id="SM00450">
    <property type="entry name" value="RHOD"/>
    <property type="match status" value="1"/>
</dbReference>
<dbReference type="GO" id="GO:0016765">
    <property type="term" value="F:transferase activity, transferring alkyl or aryl (other than methyl) groups"/>
    <property type="evidence" value="ECO:0007669"/>
    <property type="project" value="UniProtKB-UniRule"/>
</dbReference>
<comment type="catalytic activity">
    <reaction evidence="8">
        <text>5-methylaminomethyl-2-thiouridine(34) in tRNA + (2E)-geranyl diphosphate = 5-methylaminomethyl-S-(2E)-geranyl-thiouridine(34) in tRNA + diphosphate</text>
        <dbReference type="Rhea" id="RHEA:14085"/>
        <dbReference type="Rhea" id="RHEA-COMP:10195"/>
        <dbReference type="Rhea" id="RHEA-COMP:14654"/>
        <dbReference type="ChEBI" id="CHEBI:33019"/>
        <dbReference type="ChEBI" id="CHEBI:58057"/>
        <dbReference type="ChEBI" id="CHEBI:74455"/>
        <dbReference type="ChEBI" id="CHEBI:140632"/>
    </reaction>
</comment>
<evidence type="ECO:0000256" key="6">
    <source>
        <dbReference type="ARBA" id="ARBA00066463"/>
    </source>
</evidence>
<dbReference type="GO" id="GO:0043828">
    <property type="term" value="F:tRNA 2-selenouridine synthase activity"/>
    <property type="evidence" value="ECO:0007669"/>
    <property type="project" value="UniProtKB-EC"/>
</dbReference>
<reference evidence="10" key="1">
    <citation type="journal article" date="2023" name="J Glob Antimicrob Resist">
        <title>Emergence of NDM-1 and KPC-3 carbapenemases in Kluyvera cryocrescens: Investigating genetic heterogeneity and acquisition routes of blaNDM-1 in Enterobacterales species in Portugal.</title>
        <authorList>
            <person name="Loiodice M."/>
            <person name="Ribeiro M."/>
            <person name="Peixe L."/>
            <person name="Novais A."/>
        </authorList>
    </citation>
    <scope>NUCLEOTIDE SEQUENCE</scope>
    <source>
        <strain evidence="10">K629</strain>
    </source>
</reference>
<evidence type="ECO:0000256" key="3">
    <source>
        <dbReference type="ARBA" id="ARBA00050862"/>
    </source>
</evidence>
<dbReference type="GO" id="GO:0002098">
    <property type="term" value="P:tRNA wobble uridine modification"/>
    <property type="evidence" value="ECO:0007669"/>
    <property type="project" value="UniProtKB-UniRule"/>
</dbReference>
<organism evidence="10 11">
    <name type="scientific">Kluyvera cryocrescens</name>
    <name type="common">Kluyvera citrophila</name>
    <dbReference type="NCBI Taxonomy" id="580"/>
    <lineage>
        <taxon>Bacteria</taxon>
        <taxon>Pseudomonadati</taxon>
        <taxon>Pseudomonadota</taxon>
        <taxon>Gammaproteobacteria</taxon>
        <taxon>Enterobacterales</taxon>
        <taxon>Enterobacteriaceae</taxon>
        <taxon>Kluyvera</taxon>
    </lineage>
</organism>
<feature type="domain" description="Rhodanese" evidence="9">
    <location>
        <begin position="11"/>
        <end position="134"/>
    </location>
</feature>
<evidence type="ECO:0000256" key="2">
    <source>
        <dbReference type="ARBA" id="ARBA00023266"/>
    </source>
</evidence>
<dbReference type="Proteomes" id="UP001276300">
    <property type="component" value="Unassembled WGS sequence"/>
</dbReference>
<dbReference type="NCBIfam" id="TIGR03167">
    <property type="entry name" value="tRNA_sel_U_synt"/>
    <property type="match status" value="1"/>
</dbReference>
<comment type="catalytic activity">
    <reaction evidence="8">
        <text>5-methylaminomethyl-S-(2E)-geranyl-thiouridine(34) in tRNA + selenophosphate + H(+) = 5-methylaminomethyl-2-(Se-phospho)selenouridine(34) in tRNA + (2E)-thiogeraniol</text>
        <dbReference type="Rhea" id="RHEA:60172"/>
        <dbReference type="Rhea" id="RHEA-COMP:14654"/>
        <dbReference type="Rhea" id="RHEA-COMP:15523"/>
        <dbReference type="ChEBI" id="CHEBI:15378"/>
        <dbReference type="ChEBI" id="CHEBI:16144"/>
        <dbReference type="ChEBI" id="CHEBI:140632"/>
        <dbReference type="ChEBI" id="CHEBI:143702"/>
        <dbReference type="ChEBI" id="CHEBI:143703"/>
    </reaction>
</comment>
<dbReference type="InterPro" id="IPR017582">
    <property type="entry name" value="SelU"/>
</dbReference>
<dbReference type="EC" id="2.9.1.3" evidence="6 8"/>
<dbReference type="HAMAP" id="MF_01622">
    <property type="entry name" value="tRNA_sel_U_synth"/>
    <property type="match status" value="1"/>
</dbReference>
<feature type="active site" description="S-selanylcysteine intermediate" evidence="8">
    <location>
        <position position="94"/>
    </location>
</feature>
<comment type="function">
    <text evidence="4 8">Involved in the post-transcriptional modification of the uridine at the wobble position (U34) of tRNA(Lys), tRNA(Glu) and tRNA(Gln). Catalyzes the conversion of 2-thiouridine (S2U-RNA) to 2-selenouridine (Se2U-RNA). Acts in a two-step process involving geranylation of 2-thiouridine (S2U) to S-geranyl-2-thiouridine (geS2U) and subsequent selenation of the latter derivative to 2-selenouridine (Se2U) in the tRNA chain.</text>
</comment>
<dbReference type="CDD" id="cd01520">
    <property type="entry name" value="RHOD_YbbB"/>
    <property type="match status" value="1"/>
</dbReference>
<dbReference type="NCBIfam" id="NF008751">
    <property type="entry name" value="PRK11784.1-3"/>
    <property type="match status" value="1"/>
</dbReference>
<dbReference type="InterPro" id="IPR001763">
    <property type="entry name" value="Rhodanese-like_dom"/>
</dbReference>
<accession>A0AAW9C609</accession>
<evidence type="ECO:0000256" key="4">
    <source>
        <dbReference type="ARBA" id="ARBA00055294"/>
    </source>
</evidence>
<proteinExistence type="inferred from homology"/>
<dbReference type="EMBL" id="JAUEQX010000009">
    <property type="protein sequence ID" value="MDW3777626.1"/>
    <property type="molecule type" value="Genomic_DNA"/>
</dbReference>
<evidence type="ECO:0000256" key="7">
    <source>
        <dbReference type="ARBA" id="ARBA00073823"/>
    </source>
</evidence>
<dbReference type="AlphaFoldDB" id="A0AAW9C609"/>
<evidence type="ECO:0000256" key="8">
    <source>
        <dbReference type="HAMAP-Rule" id="MF_01622"/>
    </source>
</evidence>
<comment type="subunit">
    <text evidence="8">Monomer.</text>
</comment>
<keyword evidence="1 8" id="KW-0808">Transferase</keyword>